<dbReference type="CDD" id="cd09121">
    <property type="entry name" value="PLDc_DNaseII_2"/>
    <property type="match status" value="1"/>
</dbReference>
<reference evidence="4" key="1">
    <citation type="journal article" date="2019" name="Int. J. Syst. Evol. Microbiol.">
        <title>The Global Catalogue of Microorganisms (GCM) 10K type strain sequencing project: providing services to taxonomists for standard genome sequencing and annotation.</title>
        <authorList>
            <consortium name="The Broad Institute Genomics Platform"/>
            <consortium name="The Broad Institute Genome Sequencing Center for Infectious Disease"/>
            <person name="Wu L."/>
            <person name="Ma J."/>
        </authorList>
    </citation>
    <scope>NUCLEOTIDE SEQUENCE [LARGE SCALE GENOMIC DNA]</scope>
    <source>
        <strain evidence="4">CCUG 70865</strain>
    </source>
</reference>
<accession>A0ABW4HI59</accession>
<dbReference type="RefSeq" id="WP_379817186.1">
    <property type="nucleotide sequence ID" value="NZ_JBHUDZ010000015.1"/>
</dbReference>
<gene>
    <name evidence="3" type="ORF">ACFSC2_16580</name>
</gene>
<evidence type="ECO:0000256" key="2">
    <source>
        <dbReference type="ARBA" id="ARBA00022801"/>
    </source>
</evidence>
<evidence type="ECO:0000256" key="1">
    <source>
        <dbReference type="ARBA" id="ARBA00007527"/>
    </source>
</evidence>
<protein>
    <submittedName>
        <fullName evidence="3">Deoxyribonuclease II family protein</fullName>
    </submittedName>
</protein>
<dbReference type="CDD" id="cd09120">
    <property type="entry name" value="PLDc_DNaseII_1"/>
    <property type="match status" value="1"/>
</dbReference>
<name>A0ABW4HI59_9FLAO</name>
<sequence>MANTTNNNGISALDENGQPVDWWFAYKVPKLGKTVNDPTATGYEYIYYDPNIKKVVQSPNLLTDGKGALDLTLKAVFDSPSPTTGWILYNDEMPEDAKRTDSSTFGHTKGVIAFDTNTKTALWMLHSWPKYADAGATEMPTPEYGQTYLCISLDIETAGQIAAQMANHQVPQVYIPNIPDSLDKNDPLYLLSQPLNPNPAGDSDVLSYKSRGGFDFKVIAKNEKWNKDFWNDLVGPALGADINVETWIRGKIPPTLDSDGIHKTFDVKYIDLSPLGVPWNWPETHDHAKWAVTVDSDWVCVGDINRMVSQEKRGGGTIAFQDSTLWEALSKTDLIVAPPGHTRVDAQNLITATH</sequence>
<organism evidence="3 4">
    <name type="scientific">Flavobacterium artemisiae</name>
    <dbReference type="NCBI Taxonomy" id="2126556"/>
    <lineage>
        <taxon>Bacteria</taxon>
        <taxon>Pseudomonadati</taxon>
        <taxon>Bacteroidota</taxon>
        <taxon>Flavobacteriia</taxon>
        <taxon>Flavobacteriales</taxon>
        <taxon>Flavobacteriaceae</taxon>
        <taxon>Flavobacterium</taxon>
    </lineage>
</organism>
<comment type="similarity">
    <text evidence="1">Belongs to the DNase II family.</text>
</comment>
<dbReference type="InterPro" id="IPR004947">
    <property type="entry name" value="DNase_II"/>
</dbReference>
<evidence type="ECO:0000313" key="3">
    <source>
        <dbReference type="EMBL" id="MFD1604355.1"/>
    </source>
</evidence>
<dbReference type="Pfam" id="PF03265">
    <property type="entry name" value="DNase_II"/>
    <property type="match status" value="1"/>
</dbReference>
<keyword evidence="4" id="KW-1185">Reference proteome</keyword>
<comment type="caution">
    <text evidence="3">The sequence shown here is derived from an EMBL/GenBank/DDBJ whole genome shotgun (WGS) entry which is preliminary data.</text>
</comment>
<dbReference type="Proteomes" id="UP001597138">
    <property type="component" value="Unassembled WGS sequence"/>
</dbReference>
<keyword evidence="2" id="KW-0378">Hydrolase</keyword>
<dbReference type="PANTHER" id="PTHR10858:SF23">
    <property type="entry name" value="DEOXYRIBONUCLEASE II"/>
    <property type="match status" value="1"/>
</dbReference>
<evidence type="ECO:0000313" key="4">
    <source>
        <dbReference type="Proteomes" id="UP001597138"/>
    </source>
</evidence>
<dbReference type="PANTHER" id="PTHR10858">
    <property type="entry name" value="DEOXYRIBONUCLEASE II"/>
    <property type="match status" value="1"/>
</dbReference>
<proteinExistence type="inferred from homology"/>
<dbReference type="EMBL" id="JBHUDZ010000015">
    <property type="protein sequence ID" value="MFD1604355.1"/>
    <property type="molecule type" value="Genomic_DNA"/>
</dbReference>